<feature type="region of interest" description="Disordered" evidence="13">
    <location>
        <begin position="306"/>
        <end position="337"/>
    </location>
</feature>
<comment type="function">
    <text evidence="11">Involved in the transmission of sensory signals from the chemoreceptors to the flagellar motors. CheA is autophosphorylated; it can transfer its phosphate group to either CheB or CheY.</text>
</comment>
<evidence type="ECO:0000256" key="9">
    <source>
        <dbReference type="ARBA" id="ARBA00022840"/>
    </source>
</evidence>
<dbReference type="Gene3D" id="1.20.120.160">
    <property type="entry name" value="HPT domain"/>
    <property type="match status" value="1"/>
</dbReference>
<organism evidence="17">
    <name type="scientific">Methyloraptor flagellatus</name>
    <dbReference type="NCBI Taxonomy" id="3162530"/>
    <lineage>
        <taxon>Bacteria</taxon>
        <taxon>Pseudomonadati</taxon>
        <taxon>Pseudomonadota</taxon>
        <taxon>Alphaproteobacteria</taxon>
        <taxon>Hyphomicrobiales</taxon>
        <taxon>Ancalomicrobiaceae</taxon>
        <taxon>Methyloraptor</taxon>
    </lineage>
</organism>
<feature type="compositionally biased region" description="Low complexity" evidence="13">
    <location>
        <begin position="318"/>
        <end position="337"/>
    </location>
</feature>
<proteinExistence type="predicted"/>
<dbReference type="InterPro" id="IPR036061">
    <property type="entry name" value="CheW-like_dom_sf"/>
</dbReference>
<keyword evidence="4" id="KW-0145">Chemotaxis</keyword>
<evidence type="ECO:0000256" key="1">
    <source>
        <dbReference type="ARBA" id="ARBA00000085"/>
    </source>
</evidence>
<dbReference type="SUPFAM" id="SSF50341">
    <property type="entry name" value="CheW-like"/>
    <property type="match status" value="1"/>
</dbReference>
<evidence type="ECO:0000256" key="7">
    <source>
        <dbReference type="ARBA" id="ARBA00022741"/>
    </source>
</evidence>
<dbReference type="InterPro" id="IPR008207">
    <property type="entry name" value="Sig_transdc_His_kin_Hpt_dom"/>
</dbReference>
<dbReference type="SMART" id="SM00073">
    <property type="entry name" value="HPT"/>
    <property type="match status" value="1"/>
</dbReference>
<dbReference type="GO" id="GO:0005737">
    <property type="term" value="C:cytoplasm"/>
    <property type="evidence" value="ECO:0007669"/>
    <property type="project" value="InterPro"/>
</dbReference>
<evidence type="ECO:0000256" key="12">
    <source>
        <dbReference type="PROSITE-ProRule" id="PRU00110"/>
    </source>
</evidence>
<evidence type="ECO:0000256" key="4">
    <source>
        <dbReference type="ARBA" id="ARBA00022500"/>
    </source>
</evidence>
<evidence type="ECO:0000256" key="10">
    <source>
        <dbReference type="ARBA" id="ARBA00023012"/>
    </source>
</evidence>
<dbReference type="PRINTS" id="PR00344">
    <property type="entry name" value="BCTRLSENSOR"/>
</dbReference>
<feature type="modified residue" description="Phosphohistidine" evidence="12">
    <location>
        <position position="53"/>
    </location>
</feature>
<feature type="compositionally biased region" description="Basic and acidic residues" evidence="13">
    <location>
        <begin position="165"/>
        <end position="175"/>
    </location>
</feature>
<dbReference type="SMART" id="SM00387">
    <property type="entry name" value="HATPase_c"/>
    <property type="match status" value="1"/>
</dbReference>
<evidence type="ECO:0000256" key="3">
    <source>
        <dbReference type="ARBA" id="ARBA00021495"/>
    </source>
</evidence>
<dbReference type="PANTHER" id="PTHR43395:SF10">
    <property type="entry name" value="CHEMOTAXIS PROTEIN CHEA"/>
    <property type="match status" value="1"/>
</dbReference>
<dbReference type="FunFam" id="2.30.30.40:FF:000048">
    <property type="entry name" value="Chemotaxis protein CheA, putative"/>
    <property type="match status" value="1"/>
</dbReference>
<dbReference type="GO" id="GO:0000155">
    <property type="term" value="F:phosphorelay sensor kinase activity"/>
    <property type="evidence" value="ECO:0007669"/>
    <property type="project" value="InterPro"/>
</dbReference>
<evidence type="ECO:0000259" key="15">
    <source>
        <dbReference type="PROSITE" id="PS50851"/>
    </source>
</evidence>
<feature type="domain" description="CheW-like" evidence="15">
    <location>
        <begin position="618"/>
        <end position="754"/>
    </location>
</feature>
<dbReference type="GO" id="GO:0005524">
    <property type="term" value="F:ATP binding"/>
    <property type="evidence" value="ECO:0007669"/>
    <property type="project" value="UniProtKB-KW"/>
</dbReference>
<dbReference type="InterPro" id="IPR004105">
    <property type="entry name" value="CheA-like_dim"/>
</dbReference>
<evidence type="ECO:0000256" key="11">
    <source>
        <dbReference type="ARBA" id="ARBA00035100"/>
    </source>
</evidence>
<dbReference type="Gene3D" id="3.30.565.10">
    <property type="entry name" value="Histidine kinase-like ATPase, C-terminal domain"/>
    <property type="match status" value="1"/>
</dbReference>
<dbReference type="Gene3D" id="1.10.287.560">
    <property type="entry name" value="Histidine kinase CheA-like, homodimeric domain"/>
    <property type="match status" value="1"/>
</dbReference>
<dbReference type="PROSITE" id="PS50894">
    <property type="entry name" value="HPT"/>
    <property type="match status" value="1"/>
</dbReference>
<keyword evidence="6 17" id="KW-0808">Transferase</keyword>
<dbReference type="Pfam" id="PF01584">
    <property type="entry name" value="CheW"/>
    <property type="match status" value="1"/>
</dbReference>
<dbReference type="InterPro" id="IPR004358">
    <property type="entry name" value="Sig_transdc_His_kin-like_C"/>
</dbReference>
<dbReference type="GO" id="GO:0006935">
    <property type="term" value="P:chemotaxis"/>
    <property type="evidence" value="ECO:0007669"/>
    <property type="project" value="UniProtKB-KW"/>
</dbReference>
<dbReference type="Pfam" id="PF01627">
    <property type="entry name" value="Hpt"/>
    <property type="match status" value="1"/>
</dbReference>
<dbReference type="InterPro" id="IPR036890">
    <property type="entry name" value="HATPase_C_sf"/>
</dbReference>
<comment type="catalytic activity">
    <reaction evidence="1">
        <text>ATP + protein L-histidine = ADP + protein N-phospho-L-histidine.</text>
        <dbReference type="EC" id="2.7.13.3"/>
    </reaction>
</comment>
<dbReference type="RefSeq" id="WP_407049775.1">
    <property type="nucleotide sequence ID" value="NZ_CP158568.1"/>
</dbReference>
<protein>
    <recommendedName>
        <fullName evidence="3">Chemotaxis protein CheA</fullName>
        <ecNumber evidence="2">2.7.13.3</ecNumber>
    </recommendedName>
</protein>
<evidence type="ECO:0000256" key="2">
    <source>
        <dbReference type="ARBA" id="ARBA00012438"/>
    </source>
</evidence>
<dbReference type="FunFam" id="3.30.565.10:FF:000016">
    <property type="entry name" value="Chemotaxis protein CheA, putative"/>
    <property type="match status" value="1"/>
</dbReference>
<keyword evidence="5 12" id="KW-0597">Phosphoprotein</keyword>
<dbReference type="EC" id="2.7.13.3" evidence="2"/>
<feature type="compositionally biased region" description="Low complexity" evidence="13">
    <location>
        <begin position="142"/>
        <end position="155"/>
    </location>
</feature>
<evidence type="ECO:0000313" key="17">
    <source>
        <dbReference type="EMBL" id="XBY44685.1"/>
    </source>
</evidence>
<dbReference type="PROSITE" id="PS50109">
    <property type="entry name" value="HIS_KIN"/>
    <property type="match status" value="1"/>
</dbReference>
<feature type="domain" description="Histidine kinase" evidence="14">
    <location>
        <begin position="414"/>
        <end position="616"/>
    </location>
</feature>
<dbReference type="InterPro" id="IPR036641">
    <property type="entry name" value="HPT_dom_sf"/>
</dbReference>
<dbReference type="PROSITE" id="PS50851">
    <property type="entry name" value="CHEW"/>
    <property type="match status" value="1"/>
</dbReference>
<dbReference type="InterPro" id="IPR036097">
    <property type="entry name" value="HisK_dim/P_sf"/>
</dbReference>
<evidence type="ECO:0000259" key="14">
    <source>
        <dbReference type="PROSITE" id="PS50109"/>
    </source>
</evidence>
<dbReference type="InterPro" id="IPR003594">
    <property type="entry name" value="HATPase_dom"/>
</dbReference>
<feature type="domain" description="HPt" evidence="16">
    <location>
        <begin position="6"/>
        <end position="110"/>
    </location>
</feature>
<dbReference type="SUPFAM" id="SSF55874">
    <property type="entry name" value="ATPase domain of HSP90 chaperone/DNA topoisomerase II/histidine kinase"/>
    <property type="match status" value="1"/>
</dbReference>
<dbReference type="CDD" id="cd00088">
    <property type="entry name" value="HPT"/>
    <property type="match status" value="1"/>
</dbReference>
<feature type="region of interest" description="Disordered" evidence="13">
    <location>
        <begin position="142"/>
        <end position="183"/>
    </location>
</feature>
<dbReference type="SMART" id="SM00260">
    <property type="entry name" value="CheW"/>
    <property type="match status" value="1"/>
</dbReference>
<sequence>MTTGGQGGEYAQFKATFFEECSEILADLDGRLTRLQSEAIDAEELNAIFRAVHSIKAGAGAFNLGSLVGFSHTFEALLDWMRDGRITQNERVATAVVHAGDVLATLVAAAQTDSPVEPDFGADVAEELQALLDEAGRRAAGAAGAAPSATAGSAPARPPVTASGDARDAASDRSETPAAPALDAGITHTDSLTCYRIDFVPRAELFRHANEPLLLIGELQRLGTLETTLRDDRLPALADMDPEDAYFAWTFELVTDRPQSEIAEVFEFVDADCDLTLAPVLPAAGEDADDDDADGWGLFEPDAQDAEAEAGDHDAEPHAAGAEPSPTASPAAATRTPATPEAVAAAIAPTARPTASGAANAAQAKSSVSSIRVDLGRVDRLVNMVGELVITQAMLAQQLQESHGGDRESIRGSDELATLTRELQECVMAIRMQPVRSVFQRMPRLVREVSAKLDKHVRLVMSGEQTEVDKTVIEELADPLTHMIRNAIDHGIETPEARIAAGKPPEGTIALSAAHVGSNILIHLEDDGRGIDRERLLAKALAKGIIAADAKLSDEEIDDLIFSPGFSTAETVTDVSGRGVGMDVVRRNIVNLGGRIQVQSQLGKGTRFTLVIPLTLAVLDGMVVAVGAEKYILPLTSIIESFRPDKGQVSTLAGGGDVASIRGQFYRLVQLHRIFDVPSAITEPWRGIVVLVETASGEKIGIAVDELLGQQQVVIKSLQENYDPVAGISGATILGNGRVALILDIENLTRLPERPAGRRADAGRGPTARPIDEPADVPLALSA</sequence>
<evidence type="ECO:0000256" key="8">
    <source>
        <dbReference type="ARBA" id="ARBA00022777"/>
    </source>
</evidence>
<dbReference type="Pfam" id="PF02518">
    <property type="entry name" value="HATPase_c"/>
    <property type="match status" value="1"/>
</dbReference>
<dbReference type="SUPFAM" id="SSF47384">
    <property type="entry name" value="Homodimeric domain of signal transducing histidine kinase"/>
    <property type="match status" value="1"/>
</dbReference>
<dbReference type="SUPFAM" id="SSF47226">
    <property type="entry name" value="Histidine-containing phosphotransfer domain, HPT domain"/>
    <property type="match status" value="1"/>
</dbReference>
<dbReference type="KEGG" id="mflg:ABS361_22275"/>
<evidence type="ECO:0000259" key="16">
    <source>
        <dbReference type="PROSITE" id="PS50894"/>
    </source>
</evidence>
<keyword evidence="9" id="KW-0067">ATP-binding</keyword>
<dbReference type="SMART" id="SM01231">
    <property type="entry name" value="H-kinase_dim"/>
    <property type="match status" value="1"/>
</dbReference>
<reference evidence="17" key="1">
    <citation type="submission" date="2024-06" db="EMBL/GenBank/DDBJ databases">
        <title>Methylostella associata gen. nov., sp. nov., a novel Ancalomicrobiaceae-affiliated facultatively methylotrophic bacteria that feed on methanotrophs of the genus Methylococcus.</title>
        <authorList>
            <person name="Saltykova V."/>
            <person name="Danilova O.V."/>
            <person name="Oshkin I.Y."/>
            <person name="Belova S.E."/>
            <person name="Pimenov N.V."/>
            <person name="Dedysh S.N."/>
        </authorList>
    </citation>
    <scope>NUCLEOTIDE SEQUENCE</scope>
    <source>
        <strain evidence="17">S20</strain>
    </source>
</reference>
<dbReference type="InterPro" id="IPR037006">
    <property type="entry name" value="CheA-like_homodim_sf"/>
</dbReference>
<dbReference type="CDD" id="cd16916">
    <property type="entry name" value="HATPase_CheA-like"/>
    <property type="match status" value="1"/>
</dbReference>
<dbReference type="InterPro" id="IPR002545">
    <property type="entry name" value="CheW-lke_dom"/>
</dbReference>
<gene>
    <name evidence="17" type="ORF">ABS361_22275</name>
</gene>
<dbReference type="InterPro" id="IPR005467">
    <property type="entry name" value="His_kinase_dom"/>
</dbReference>
<evidence type="ECO:0000256" key="13">
    <source>
        <dbReference type="SAM" id="MobiDB-lite"/>
    </source>
</evidence>
<dbReference type="InterPro" id="IPR051315">
    <property type="entry name" value="Bact_Chemotaxis_CheA"/>
</dbReference>
<keyword evidence="7" id="KW-0547">Nucleotide-binding</keyword>
<evidence type="ECO:0000256" key="6">
    <source>
        <dbReference type="ARBA" id="ARBA00022679"/>
    </source>
</evidence>
<accession>A0AAU7XDA7</accession>
<dbReference type="CDD" id="cd00731">
    <property type="entry name" value="CheA_reg"/>
    <property type="match status" value="1"/>
</dbReference>
<dbReference type="AlphaFoldDB" id="A0AAU7XDA7"/>
<dbReference type="Gene3D" id="2.30.30.40">
    <property type="entry name" value="SH3 Domains"/>
    <property type="match status" value="1"/>
</dbReference>
<dbReference type="Pfam" id="PF02895">
    <property type="entry name" value="H-kinase_dim"/>
    <property type="match status" value="1"/>
</dbReference>
<evidence type="ECO:0000256" key="5">
    <source>
        <dbReference type="ARBA" id="ARBA00022553"/>
    </source>
</evidence>
<feature type="region of interest" description="Disordered" evidence="13">
    <location>
        <begin position="754"/>
        <end position="783"/>
    </location>
</feature>
<keyword evidence="10" id="KW-0902">Two-component regulatory system</keyword>
<keyword evidence="8" id="KW-0418">Kinase</keyword>
<dbReference type="PANTHER" id="PTHR43395">
    <property type="entry name" value="SENSOR HISTIDINE KINASE CHEA"/>
    <property type="match status" value="1"/>
</dbReference>
<name>A0AAU7XDA7_9HYPH</name>
<dbReference type="EMBL" id="CP158568">
    <property type="protein sequence ID" value="XBY44685.1"/>
    <property type="molecule type" value="Genomic_DNA"/>
</dbReference>